<evidence type="ECO:0000256" key="2">
    <source>
        <dbReference type="ARBA" id="ARBA00022801"/>
    </source>
</evidence>
<evidence type="ECO:0000256" key="1">
    <source>
        <dbReference type="ARBA" id="ARBA00022723"/>
    </source>
</evidence>
<keyword evidence="2" id="KW-0378">Hydrolase</keyword>
<comment type="caution">
    <text evidence="6">The sequence shown here is derived from an EMBL/GenBank/DDBJ whole genome shotgun (WGS) entry which is preliminary data.</text>
</comment>
<evidence type="ECO:0000313" key="6">
    <source>
        <dbReference type="EMBL" id="OXM82579.1"/>
    </source>
</evidence>
<keyword evidence="1" id="KW-0479">Metal-binding</keyword>
<evidence type="ECO:0000259" key="5">
    <source>
        <dbReference type="Pfam" id="PF00149"/>
    </source>
</evidence>
<evidence type="ECO:0000313" key="7">
    <source>
        <dbReference type="Proteomes" id="UP000215509"/>
    </source>
</evidence>
<dbReference type="Pfam" id="PF00149">
    <property type="entry name" value="Metallophos"/>
    <property type="match status" value="1"/>
</dbReference>
<name>A0A229UI39_9BACL</name>
<dbReference type="EMBL" id="NMQW01000062">
    <property type="protein sequence ID" value="OXM82579.1"/>
    <property type="molecule type" value="Genomic_DNA"/>
</dbReference>
<dbReference type="Proteomes" id="UP000215509">
    <property type="component" value="Unassembled WGS sequence"/>
</dbReference>
<dbReference type="RefSeq" id="WP_094018602.1">
    <property type="nucleotide sequence ID" value="NZ_NMQW01000062.1"/>
</dbReference>
<dbReference type="GO" id="GO:0046872">
    <property type="term" value="F:metal ion binding"/>
    <property type="evidence" value="ECO:0007669"/>
    <property type="project" value="UniProtKB-KW"/>
</dbReference>
<gene>
    <name evidence="6" type="ORF">CF651_30320</name>
</gene>
<keyword evidence="3" id="KW-0408">Iron</keyword>
<dbReference type="InterPro" id="IPR050884">
    <property type="entry name" value="CNP_phosphodiesterase-III"/>
</dbReference>
<feature type="domain" description="Calcineurin-like phosphoesterase" evidence="5">
    <location>
        <begin position="1"/>
        <end position="195"/>
    </location>
</feature>
<dbReference type="Gene3D" id="3.60.21.10">
    <property type="match status" value="1"/>
</dbReference>
<keyword evidence="7" id="KW-1185">Reference proteome</keyword>
<dbReference type="OrthoDB" id="1645838at2"/>
<protein>
    <submittedName>
        <fullName evidence="6">Metallophosphoesterase</fullName>
    </submittedName>
</protein>
<dbReference type="PANTHER" id="PTHR42988">
    <property type="entry name" value="PHOSPHOHYDROLASE"/>
    <property type="match status" value="1"/>
</dbReference>
<comment type="similarity">
    <text evidence="4">Belongs to the cyclic nucleotide phosphodiesterase class-III family.</text>
</comment>
<dbReference type="InterPro" id="IPR029052">
    <property type="entry name" value="Metallo-depent_PP-like"/>
</dbReference>
<dbReference type="GO" id="GO:0016787">
    <property type="term" value="F:hydrolase activity"/>
    <property type="evidence" value="ECO:0007669"/>
    <property type="project" value="UniProtKB-KW"/>
</dbReference>
<reference evidence="6 7" key="1">
    <citation type="submission" date="2017-07" db="EMBL/GenBank/DDBJ databases">
        <title>Genome sequencing and assembly of Paenibacillus rigui.</title>
        <authorList>
            <person name="Mayilraj S."/>
        </authorList>
    </citation>
    <scope>NUCLEOTIDE SEQUENCE [LARGE SCALE GENOMIC DNA]</scope>
    <source>
        <strain evidence="6 7">JCM 16352</strain>
    </source>
</reference>
<sequence length="273" mass="31115">MRIIVMGDLHYSLMENGTTEMLEARDKVYADMLEHFVGLDAEFHISIGDLVHEGLPEEFNYVLNRIDSSERSFIHVLGNHDTYALPKSDVVAITRQQRYHAIEGEEAMLIFLDTTKEMNRDDWGGEMDAKQLEWLQAQLEKSGNKPVLVFAHHPIYGTTARSTEEKMSIDPQMDMLDVLNRKKGHGFYFCGHNHMNSIVKKDGWHYIQTAACLDVPAFRRVELNEQGVQIDLVAVDKADLADYIALFNTEVTGLTPVLEAWGEDADKSLRVLF</sequence>
<dbReference type="AlphaFoldDB" id="A0A229UI39"/>
<dbReference type="InterPro" id="IPR004843">
    <property type="entry name" value="Calcineurin-like_PHP"/>
</dbReference>
<organism evidence="6 7">
    <name type="scientific">Paenibacillus rigui</name>
    <dbReference type="NCBI Taxonomy" id="554312"/>
    <lineage>
        <taxon>Bacteria</taxon>
        <taxon>Bacillati</taxon>
        <taxon>Bacillota</taxon>
        <taxon>Bacilli</taxon>
        <taxon>Bacillales</taxon>
        <taxon>Paenibacillaceae</taxon>
        <taxon>Paenibacillus</taxon>
    </lineage>
</organism>
<evidence type="ECO:0000256" key="4">
    <source>
        <dbReference type="ARBA" id="ARBA00025742"/>
    </source>
</evidence>
<dbReference type="SUPFAM" id="SSF56300">
    <property type="entry name" value="Metallo-dependent phosphatases"/>
    <property type="match status" value="1"/>
</dbReference>
<evidence type="ECO:0000256" key="3">
    <source>
        <dbReference type="ARBA" id="ARBA00023004"/>
    </source>
</evidence>
<accession>A0A229UI39</accession>
<dbReference type="PANTHER" id="PTHR42988:SF2">
    <property type="entry name" value="CYCLIC NUCLEOTIDE PHOSPHODIESTERASE CBUA0032-RELATED"/>
    <property type="match status" value="1"/>
</dbReference>
<proteinExistence type="inferred from homology"/>